<reference evidence="2" key="1">
    <citation type="submission" date="2016-09" db="EMBL/GenBank/DDBJ databases">
        <authorList>
            <person name="Greninger A.L."/>
            <person name="Jerome K.R."/>
            <person name="Mcnair B."/>
            <person name="Wallis C."/>
            <person name="Fang F."/>
        </authorList>
    </citation>
    <scope>NUCLEOTIDE SEQUENCE [LARGE SCALE GENOMIC DNA]</scope>
    <source>
        <strain evidence="2">BC1_M4</strain>
    </source>
</reference>
<protein>
    <recommendedName>
        <fullName evidence="3">Polyketide cyclase</fullName>
    </recommendedName>
</protein>
<accession>A0A1E3T5W8</accession>
<gene>
    <name evidence="1" type="ORF">BHQ21_03540</name>
</gene>
<keyword evidence="2" id="KW-1185">Reference proteome</keyword>
<evidence type="ECO:0008006" key="3">
    <source>
        <dbReference type="Google" id="ProtNLM"/>
    </source>
</evidence>
<dbReference type="STRING" id="243061.AWC25_14930"/>
<dbReference type="AlphaFoldDB" id="A0A1E3T5W8"/>
<dbReference type="EMBL" id="MIHC01000004">
    <property type="protein sequence ID" value="ODR09780.1"/>
    <property type="molecule type" value="Genomic_DNA"/>
</dbReference>
<evidence type="ECO:0000313" key="1">
    <source>
        <dbReference type="EMBL" id="ODR09780.1"/>
    </source>
</evidence>
<name>A0A1E3T5W8_9MYCO</name>
<dbReference type="OrthoDB" id="191189at2"/>
<dbReference type="Gene3D" id="3.30.530.20">
    <property type="match status" value="1"/>
</dbReference>
<sequence length="129" mass="14935">MWVWLARPDRWEAYYRNVRRVRHLGGPWPELALGSRFSWTTFNVPVTTEVTDCEPFGRLAWSAQGRGLRAHHVWLLTSCEDGGTEIYTQETQHGAVPRLLWPVILPAMRRMHQQWVDGLSEIAATGRQP</sequence>
<dbReference type="SUPFAM" id="SSF55961">
    <property type="entry name" value="Bet v1-like"/>
    <property type="match status" value="1"/>
</dbReference>
<proteinExistence type="predicted"/>
<dbReference type="Proteomes" id="UP000094224">
    <property type="component" value="Unassembled WGS sequence"/>
</dbReference>
<evidence type="ECO:0000313" key="2">
    <source>
        <dbReference type="Proteomes" id="UP000094224"/>
    </source>
</evidence>
<dbReference type="InterPro" id="IPR023393">
    <property type="entry name" value="START-like_dom_sf"/>
</dbReference>
<comment type="caution">
    <text evidence="1">The sequence shown here is derived from an EMBL/GenBank/DDBJ whole genome shotgun (WGS) entry which is preliminary data.</text>
</comment>
<organism evidence="1 2">
    <name type="scientific">Mycobacterium sherrisii</name>
    <dbReference type="NCBI Taxonomy" id="243061"/>
    <lineage>
        <taxon>Bacteria</taxon>
        <taxon>Bacillati</taxon>
        <taxon>Actinomycetota</taxon>
        <taxon>Actinomycetes</taxon>
        <taxon>Mycobacteriales</taxon>
        <taxon>Mycobacteriaceae</taxon>
        <taxon>Mycobacterium</taxon>
        <taxon>Mycobacterium simiae complex</taxon>
    </lineage>
</organism>